<proteinExistence type="predicted"/>
<evidence type="ECO:0000313" key="1">
    <source>
        <dbReference type="EnsemblPlants" id="OPUNC07G22590.2"/>
    </source>
</evidence>
<dbReference type="Gramene" id="OPUNC07G22590.2">
    <property type="protein sequence ID" value="OPUNC07G22590.2"/>
    <property type="gene ID" value="OPUNC07G22590"/>
</dbReference>
<name>A0A1Y8Z5A0_ORYPU</name>
<organism evidence="1">
    <name type="scientific">Oryza punctata</name>
    <name type="common">Red rice</name>
    <dbReference type="NCBI Taxonomy" id="4537"/>
    <lineage>
        <taxon>Eukaryota</taxon>
        <taxon>Viridiplantae</taxon>
        <taxon>Streptophyta</taxon>
        <taxon>Embryophyta</taxon>
        <taxon>Tracheophyta</taxon>
        <taxon>Spermatophyta</taxon>
        <taxon>Magnoliopsida</taxon>
        <taxon>Liliopsida</taxon>
        <taxon>Poales</taxon>
        <taxon>Poaceae</taxon>
        <taxon>BOP clade</taxon>
        <taxon>Oryzoideae</taxon>
        <taxon>Oryzeae</taxon>
        <taxon>Oryzinae</taxon>
        <taxon>Oryza</taxon>
    </lineage>
</organism>
<evidence type="ECO:0000313" key="2">
    <source>
        <dbReference type="Proteomes" id="UP000026962"/>
    </source>
</evidence>
<protein>
    <submittedName>
        <fullName evidence="1">Uncharacterized protein</fullName>
    </submittedName>
</protein>
<accession>A0A1Y8Z5A0</accession>
<keyword evidence="2" id="KW-1185">Reference proteome</keyword>
<dbReference type="Proteomes" id="UP000026962">
    <property type="component" value="Chromosome 7"/>
</dbReference>
<reference evidence="1" key="1">
    <citation type="submission" date="2017-06" db="UniProtKB">
        <authorList>
            <consortium name="EnsemblPlants"/>
        </authorList>
    </citation>
    <scope>IDENTIFICATION</scope>
</reference>
<sequence>MVIVLWE</sequence>
<reference evidence="1" key="2">
    <citation type="submission" date="2018-05" db="EMBL/GenBank/DDBJ databases">
        <title>OpunRS2 (Oryza punctata Reference Sequence Version 2).</title>
        <authorList>
            <person name="Zhang J."/>
            <person name="Kudrna D."/>
            <person name="Lee S."/>
            <person name="Talag J."/>
            <person name="Welchert J."/>
            <person name="Wing R.A."/>
        </authorList>
    </citation>
    <scope>NUCLEOTIDE SEQUENCE [LARGE SCALE GENOMIC DNA]</scope>
</reference>
<dbReference type="EnsemblPlants" id="OPUNC07G22590.2">
    <property type="protein sequence ID" value="OPUNC07G22590.2"/>
    <property type="gene ID" value="OPUNC07G22590"/>
</dbReference>